<gene>
    <name evidence="2" type="ORF">DT065_13275</name>
</gene>
<dbReference type="SUPFAM" id="SSF58104">
    <property type="entry name" value="Methyl-accepting chemotaxis protein (MCP) signaling domain"/>
    <property type="match status" value="1"/>
</dbReference>
<reference evidence="2 3" key="1">
    <citation type="journal article" date="2018" name="J. Microbiol.">
        <title>Salicibibacter kimchii gen. nov., sp. nov., a moderately halophilic and alkalitolerant bacterium in the family Bacillaceae, isolated from kimchi.</title>
        <authorList>
            <person name="Jang J.Y."/>
            <person name="Oh Y.J."/>
            <person name="Lim S.K."/>
            <person name="Park H.K."/>
            <person name="Lee C."/>
            <person name="Kim J.Y."/>
            <person name="Lee M.A."/>
            <person name="Choi H.J."/>
        </authorList>
    </citation>
    <scope>NUCLEOTIDE SEQUENCE [LARGE SCALE GENOMIC DNA]</scope>
    <source>
        <strain evidence="2 3">NKC1-1</strain>
    </source>
</reference>
<dbReference type="Proteomes" id="UP000252100">
    <property type="component" value="Chromosome"/>
</dbReference>
<evidence type="ECO:0000313" key="2">
    <source>
        <dbReference type="EMBL" id="AXF56876.1"/>
    </source>
</evidence>
<evidence type="ECO:0000313" key="3">
    <source>
        <dbReference type="Proteomes" id="UP000252100"/>
    </source>
</evidence>
<organism evidence="2 3">
    <name type="scientific">Salicibibacter kimchii</name>
    <dbReference type="NCBI Taxonomy" id="2099786"/>
    <lineage>
        <taxon>Bacteria</taxon>
        <taxon>Bacillati</taxon>
        <taxon>Bacillota</taxon>
        <taxon>Bacilli</taxon>
        <taxon>Bacillales</taxon>
        <taxon>Bacillaceae</taxon>
        <taxon>Salicibibacter</taxon>
    </lineage>
</organism>
<proteinExistence type="predicted"/>
<dbReference type="KEGG" id="rue:DT065_13275"/>
<dbReference type="OrthoDB" id="2958803at2"/>
<name>A0A345C0Z5_9BACI</name>
<feature type="coiled-coil region" evidence="1">
    <location>
        <begin position="542"/>
        <end position="639"/>
    </location>
</feature>
<keyword evidence="3" id="KW-1185">Reference proteome</keyword>
<sequence>MKNNRKLHKFIFNISMVFVLIIGLSIPSPVSQNALAEEEDGEDDDSGFLVEVDRVDGQTDIFDLLLDEELNMDEGELTGVTITQESESADGRTLIVKIHTEETVPVEYLQGEVEEVVELDPVGGLCTPSQINWTCFEDVAMILSYQAVENISLPNATVEVCFEGECNGAGDVDAMNLEVDDIDLEDMDINALNELMDTVDEMIGDAQGLQQTIGDEGQVNAVEQRIDEAEDVVEQPDVLSDLAGDISGAHETLDENVTDLGILTANADDTLKQVSNQIGAYEETIEQEEEAWSEKWGIEPEEFEAYLDELDTDEVDEEEMPDVDISELKDEISDFQERMSDTRGNIDGLTEQRHELTEELEGFHADAGELADAVEETDDYSDDQVEAVLQHLAVAEPGKTVEKQMSRVNHEMEKNESFDHSEELQELTEEATEDLDASGMSMELAEEIGQRSEEMDEEMEDALDDADLMVGQHEEQTDAVGSRLSELSEQVYLPEQLAEEYELNFLPQDEQNEYRVNMQDNVSQWGEQFEQLLETMNNHDYRNSLQTEYDDIQQQLAALRANVQELDGEISEEELNAIMESLETGEAASFDEERAEMEEQFEATIQNGDEQVQIIAPILDDANAEINVLKDLSAELSEQYWIMDTLDDEKAEQFEDHLQRLYDQLDALVDPAIQLQNEIATAEDLQEKLGADSEDLERLKGTIAEADGLRDDLKDVQDNLSELSFTRTNEFMEEIQSVKDDITDWFE</sequence>
<protein>
    <submittedName>
        <fullName evidence="2">Uncharacterized protein</fullName>
    </submittedName>
</protein>
<evidence type="ECO:0000256" key="1">
    <source>
        <dbReference type="SAM" id="Coils"/>
    </source>
</evidence>
<dbReference type="EMBL" id="CP031092">
    <property type="protein sequence ID" value="AXF56876.1"/>
    <property type="molecule type" value="Genomic_DNA"/>
</dbReference>
<accession>A0A345C0Z5</accession>
<dbReference type="RefSeq" id="WP_114374190.1">
    <property type="nucleotide sequence ID" value="NZ_CP031092.1"/>
</dbReference>
<dbReference type="AlphaFoldDB" id="A0A345C0Z5"/>
<feature type="coiled-coil region" evidence="1">
    <location>
        <begin position="325"/>
        <end position="366"/>
    </location>
</feature>
<feature type="coiled-coil region" evidence="1">
    <location>
        <begin position="672"/>
        <end position="719"/>
    </location>
</feature>
<keyword evidence="1" id="KW-0175">Coiled coil</keyword>